<dbReference type="Proteomes" id="UP000276178">
    <property type="component" value="Unassembled WGS sequence"/>
</dbReference>
<dbReference type="EMBL" id="RHHN01000012">
    <property type="protein sequence ID" value="RNB59594.1"/>
    <property type="molecule type" value="Genomic_DNA"/>
</dbReference>
<evidence type="ECO:0000256" key="1">
    <source>
        <dbReference type="SAM" id="MobiDB-lite"/>
    </source>
</evidence>
<feature type="compositionally biased region" description="Polar residues" evidence="1">
    <location>
        <begin position="820"/>
        <end position="834"/>
    </location>
</feature>
<reference evidence="5 6" key="1">
    <citation type="submission" date="2018-10" db="EMBL/GenBank/DDBJ databases">
        <title>Phylogenomics of Brevibacillus.</title>
        <authorList>
            <person name="Dunlap C."/>
        </authorList>
    </citation>
    <scope>NUCLEOTIDE SEQUENCE [LARGE SCALE GENOMIC DNA]</scope>
    <source>
        <strain evidence="5 6">NRRL NRS 1219</strain>
    </source>
</reference>
<evidence type="ECO:0000313" key="6">
    <source>
        <dbReference type="Proteomes" id="UP000276178"/>
    </source>
</evidence>
<dbReference type="Proteomes" id="UP000317180">
    <property type="component" value="Unassembled WGS sequence"/>
</dbReference>
<evidence type="ECO:0000313" key="4">
    <source>
        <dbReference type="EMBL" id="GED27212.1"/>
    </source>
</evidence>
<dbReference type="AlphaFoldDB" id="A0A3M8B809"/>
<dbReference type="Pfam" id="PF20013">
    <property type="entry name" value="GAP1-N2"/>
    <property type="match status" value="1"/>
</dbReference>
<proteinExistence type="predicted"/>
<dbReference type="Pfam" id="PF20014">
    <property type="entry name" value="GAP1-M"/>
    <property type="match status" value="1"/>
</dbReference>
<feature type="region of interest" description="Disordered" evidence="1">
    <location>
        <begin position="772"/>
        <end position="791"/>
    </location>
</feature>
<dbReference type="RefSeq" id="WP_122952562.1">
    <property type="nucleotide sequence ID" value="NZ_BJOD01000037.1"/>
</dbReference>
<organism evidence="5 6">
    <name type="scientific">Brevibacillus agri</name>
    <dbReference type="NCBI Taxonomy" id="51101"/>
    <lineage>
        <taxon>Bacteria</taxon>
        <taxon>Bacillati</taxon>
        <taxon>Bacillota</taxon>
        <taxon>Bacilli</taxon>
        <taxon>Bacillales</taxon>
        <taxon>Paenibacillaceae</taxon>
        <taxon>Brevibacillus</taxon>
    </lineage>
</organism>
<feature type="domain" description="GTPase-associated protein 1 N-terminal" evidence="2">
    <location>
        <begin position="6"/>
        <end position="144"/>
    </location>
</feature>
<evidence type="ECO:0000259" key="2">
    <source>
        <dbReference type="Pfam" id="PF20013"/>
    </source>
</evidence>
<dbReference type="GeneID" id="82809447"/>
<dbReference type="OrthoDB" id="2931061at2"/>
<feature type="compositionally biased region" description="Low complexity" evidence="1">
    <location>
        <begin position="781"/>
        <end position="791"/>
    </location>
</feature>
<feature type="domain" description="GTPase-associated protein 1 middle" evidence="3">
    <location>
        <begin position="159"/>
        <end position="261"/>
    </location>
</feature>
<protein>
    <recommendedName>
        <fullName evidence="8">Glycosyltransferase</fullName>
    </recommendedName>
</protein>
<feature type="region of interest" description="Disordered" evidence="1">
    <location>
        <begin position="809"/>
        <end position="834"/>
    </location>
</feature>
<evidence type="ECO:0008006" key="8">
    <source>
        <dbReference type="Google" id="ProtNLM"/>
    </source>
</evidence>
<dbReference type="InterPro" id="IPR045402">
    <property type="entry name" value="GAP1-N2"/>
</dbReference>
<dbReference type="InterPro" id="IPR045401">
    <property type="entry name" value="GAP1-M"/>
</dbReference>
<comment type="caution">
    <text evidence="5">The sequence shown here is derived from an EMBL/GenBank/DDBJ whole genome shotgun (WGS) entry which is preliminary data.</text>
</comment>
<evidence type="ECO:0000313" key="5">
    <source>
        <dbReference type="EMBL" id="RNB59594.1"/>
    </source>
</evidence>
<keyword evidence="7" id="KW-1185">Reference proteome</keyword>
<evidence type="ECO:0000259" key="3">
    <source>
        <dbReference type="Pfam" id="PF20014"/>
    </source>
</evidence>
<gene>
    <name evidence="4" type="ORF">BAG01nite_33140</name>
    <name evidence="5" type="ORF">EB820_04065</name>
</gene>
<reference evidence="4 7" key="2">
    <citation type="submission" date="2019-06" db="EMBL/GenBank/DDBJ databases">
        <title>Whole genome shotgun sequence of Brevibacillus agri NBRC 15538.</title>
        <authorList>
            <person name="Hosoyama A."/>
            <person name="Uohara A."/>
            <person name="Ohji S."/>
            <person name="Ichikawa N."/>
        </authorList>
    </citation>
    <scope>NUCLEOTIDE SEQUENCE [LARGE SCALE GENOMIC DNA]</scope>
    <source>
        <strain evidence="4 7">NBRC 15538</strain>
    </source>
</reference>
<name>A0A3M8B809_9BACL</name>
<accession>A0A3M8B809</accession>
<sequence length="834" mass="95033">MNRQPILQQFYTRGRQGVFRSNEGYDTVARTPGLDNLFIKKTLHPFCVYDAPRQLQERAESDLSAYPEALVCFHAESGEMVLGRSVFVGADFTGQRNTFFSHNYVIPAGRRDEFITNPEKIFGVRAFADRHDDTQGKELPPVAELPAQSTLPADRKRLLGQLGFDERLFKQLLYAVMTSLTAKKKVFISLDVDISAAATSASQLLEVLYSCLPYELRRHFGFLTYSSEPQSKKHIHVMFVEKGSIRPGGGHSDKDFLFDLALGRVQNVDLQEGAHEYLDFAWEYVNDPQALASFHAFCEEVLAGAETALTLQVRTYYELCALYLIEKGRTAVYERNPAGVWQALNGYLRQPALANNKRLLELQVLLFHGEVSALAAKKLPEGETIRQMLDSCGLSRQDRLRMDMVRYLLNVLVRAKSSGQRGLASEVYKHLSAHPELFGMTMKTIFHSEQLVKQLFEGYASERLAAVTALSGMLEEIRFWTKTAPEALRHPFFVAESTEKLLRLFAREKNKLEAAISIHQFFDNLDRARSYADPLLDELDKSLLKLIELEKLSREEFQKMIALLEEKPQSFFGTLDVASRQKQEMLMHVATLREARGGLHPAEFFRKWERDEVSVQQQMIANMLARPLDADCFAHVPLVYYREDHFGQEGFQFAEMLDFVQKNGGEETLHAFIQWTMTQRMFVEGRSLLPAYRQALRSLFLENKAARLRNKEWRKRWYTVRHADFRKLLEEVRSETANPLVKLFRHKTLMISAMVVLVAAGGTAGYMLSQQKPVAEPPQEQPGDQQPVPPDVVQAQFVPVYRLMLEEPHIQPVREAAGENGQQAPGATDQPATP</sequence>
<evidence type="ECO:0000313" key="7">
    <source>
        <dbReference type="Proteomes" id="UP000317180"/>
    </source>
</evidence>
<dbReference type="EMBL" id="BJOD01000037">
    <property type="protein sequence ID" value="GED27212.1"/>
    <property type="molecule type" value="Genomic_DNA"/>
</dbReference>